<dbReference type="InterPro" id="IPR000195">
    <property type="entry name" value="Rab-GAP-TBC_dom"/>
</dbReference>
<dbReference type="SMART" id="SM00164">
    <property type="entry name" value="TBC"/>
    <property type="match status" value="1"/>
</dbReference>
<dbReference type="AlphaFoldDB" id="A0A0F2MC88"/>
<dbReference type="Gene3D" id="1.10.472.80">
    <property type="entry name" value="Ypt/Rab-GAP domain of gyp1p, domain 3"/>
    <property type="match status" value="1"/>
</dbReference>
<evidence type="ECO:0000259" key="3">
    <source>
        <dbReference type="PROSITE" id="PS50086"/>
    </source>
</evidence>
<dbReference type="PANTHER" id="PTHR22957:SF337">
    <property type="entry name" value="TBC1 DOMAIN FAMILY MEMBER 5"/>
    <property type="match status" value="1"/>
</dbReference>
<dbReference type="SUPFAM" id="SSF47923">
    <property type="entry name" value="Ypt/Rab-GAP domain of gyp1p"/>
    <property type="match status" value="2"/>
</dbReference>
<dbReference type="PANTHER" id="PTHR22957">
    <property type="entry name" value="TBC1 DOMAIN FAMILY MEMBER GTPASE-ACTIVATING PROTEIN"/>
    <property type="match status" value="1"/>
</dbReference>
<dbReference type="FunFam" id="1.10.472.80:FF:000038">
    <property type="entry name" value="TBC1 domain family member 5"/>
    <property type="match status" value="1"/>
</dbReference>
<dbReference type="Gene3D" id="1.10.8.270">
    <property type="entry name" value="putative rabgap domain of human tbc1 domain family member 14 like domains"/>
    <property type="match status" value="1"/>
</dbReference>
<evidence type="ECO:0000313" key="4">
    <source>
        <dbReference type="EMBL" id="KJR86430.1"/>
    </source>
</evidence>
<dbReference type="OrthoDB" id="27140at2759"/>
<feature type="domain" description="Rab-GAP TBC" evidence="3">
    <location>
        <begin position="36"/>
        <end position="326"/>
    </location>
</feature>
<dbReference type="KEGG" id="ssck:SPSK_02206"/>
<dbReference type="GO" id="GO:0005096">
    <property type="term" value="F:GTPase activator activity"/>
    <property type="evidence" value="ECO:0007669"/>
    <property type="project" value="UniProtKB-KW"/>
</dbReference>
<accession>A0A0F2MC88</accession>
<proteinExistence type="predicted"/>
<feature type="compositionally biased region" description="Basic and acidic residues" evidence="2">
    <location>
        <begin position="903"/>
        <end position="914"/>
    </location>
</feature>
<feature type="compositionally biased region" description="Polar residues" evidence="2">
    <location>
        <begin position="796"/>
        <end position="810"/>
    </location>
</feature>
<feature type="region of interest" description="Disordered" evidence="2">
    <location>
        <begin position="444"/>
        <end position="479"/>
    </location>
</feature>
<evidence type="ECO:0000256" key="1">
    <source>
        <dbReference type="ARBA" id="ARBA00022468"/>
    </source>
</evidence>
<sequence length="914" mass="99538">MRTLDESRKRWEETQKDGGDLPALQRAVKFNGPSSPCEAGCRSVCWKTFLLFRDEDSATDGSLILREAREDYEAMRGSYMRFIKHPEQLAELTVDPLADDPESPWDTFRRDELVRAEILQDVQRLPDDPFYHQEEIQMLILDVLFVYCKENPGAGGYRQGMHELLAPLVYVLHEDVIESNSLEEASAAEDADMIEMLDGCFIEHDAYALFVKVMSQARAFYEMSSTHSAAGKTGTHETGMTGDPFSPLPTSSTILADGAEESAIVELSKEIHEGTLMKVDPELAIHLKNIEILPQIFLIRWIRLLFGREFPFKQHLILWDSIFAFDPKLHLVPLISVAMLLRIRWKLLEADYSVALQSLLKYPAPQPPHGPHTFVDDAVYLRDHLDAAGGSNLILKYTGRTPSRIFSPLGSSPASSSRPTTPAAAFAAGLGSIRSRTLKVARSPLRVSRHGSNSGSGSAEGLGLAAGGDGTSQSPSSSRLFQGREGMEALFQGAAKGVLERGEKLGINRAVRDAVGEIKRNMAQSYQDARQAAAMNRVPGGDGKGIASLFSPTPDGKRISYGQAMRIMTELEQRNQQLAKMLDETVTTLKTVARAAPPKPAAGVPGEEKNETDKAVAWEEQEQQWQKWLEEVELAAAKVQFVKVHLEDSTLSLPVDEPQSNSPTEGTTEDTTTSVSEKEASPEHGVTAASTESKSPAADTSAAPRTPLLQSMAPENDCEPVTPLAQTEVPSADDDADHMDVDVESSGLKGPEDEKAPTLPTRPPKSEVVEAPPSQPLQQSQPKQPTPPPADQQQPHTIPTRSTLAQSSFSWMLEPGDTASSLANNNGGGHHDDGARSSSPPKKPPRPNAASRTRHAFLFGEVINQSPLGGSGDDDPLADTNMDGSSDGRPRPVTTDEIFGLEPLRRALPKKDGE</sequence>
<evidence type="ECO:0000256" key="2">
    <source>
        <dbReference type="SAM" id="MobiDB-lite"/>
    </source>
</evidence>
<dbReference type="RefSeq" id="XP_016589106.1">
    <property type="nucleotide sequence ID" value="XM_016729080.1"/>
</dbReference>
<feature type="region of interest" description="Disordered" evidence="2">
    <location>
        <begin position="652"/>
        <end position="914"/>
    </location>
</feature>
<evidence type="ECO:0000313" key="5">
    <source>
        <dbReference type="Proteomes" id="UP000033710"/>
    </source>
</evidence>
<dbReference type="Proteomes" id="UP000033710">
    <property type="component" value="Unassembled WGS sequence"/>
</dbReference>
<comment type="caution">
    <text evidence="4">The sequence shown here is derived from an EMBL/GenBank/DDBJ whole genome shotgun (WGS) entry which is preliminary data.</text>
</comment>
<organism evidence="4 5">
    <name type="scientific">Sporothrix schenckii 1099-18</name>
    <dbReference type="NCBI Taxonomy" id="1397361"/>
    <lineage>
        <taxon>Eukaryota</taxon>
        <taxon>Fungi</taxon>
        <taxon>Dikarya</taxon>
        <taxon>Ascomycota</taxon>
        <taxon>Pezizomycotina</taxon>
        <taxon>Sordariomycetes</taxon>
        <taxon>Sordariomycetidae</taxon>
        <taxon>Ophiostomatales</taxon>
        <taxon>Ophiostomataceae</taxon>
        <taxon>Sporothrix</taxon>
    </lineage>
</organism>
<reference evidence="4 5" key="1">
    <citation type="journal article" date="2014" name="BMC Genomics">
        <title>Comparative genomics of the major fungal agents of human and animal Sporotrichosis: Sporothrix schenckii and Sporothrix brasiliensis.</title>
        <authorList>
            <person name="Teixeira M.M."/>
            <person name="de Almeida L.G."/>
            <person name="Kubitschek-Barreira P."/>
            <person name="Alves F.L."/>
            <person name="Kioshima E.S."/>
            <person name="Abadio A.K."/>
            <person name="Fernandes L."/>
            <person name="Derengowski L.S."/>
            <person name="Ferreira K.S."/>
            <person name="Souza R.C."/>
            <person name="Ruiz J.C."/>
            <person name="de Andrade N.C."/>
            <person name="Paes H.C."/>
            <person name="Nicola A.M."/>
            <person name="Albuquerque P."/>
            <person name="Gerber A.L."/>
            <person name="Martins V.P."/>
            <person name="Peconick L.D."/>
            <person name="Neto A.V."/>
            <person name="Chaucanez C.B."/>
            <person name="Silva P.A."/>
            <person name="Cunha O.L."/>
            <person name="de Oliveira F.F."/>
            <person name="dos Santos T.C."/>
            <person name="Barros A.L."/>
            <person name="Soares M.A."/>
            <person name="de Oliveira L.M."/>
            <person name="Marini M.M."/>
            <person name="Villalobos-Duno H."/>
            <person name="Cunha M.M."/>
            <person name="de Hoog S."/>
            <person name="da Silveira J.F."/>
            <person name="Henrissat B."/>
            <person name="Nino-Vega G.A."/>
            <person name="Cisalpino P.S."/>
            <person name="Mora-Montes H.M."/>
            <person name="Almeida S.R."/>
            <person name="Stajich J.E."/>
            <person name="Lopes-Bezerra L.M."/>
            <person name="Vasconcelos A.T."/>
            <person name="Felipe M.S."/>
        </authorList>
    </citation>
    <scope>NUCLEOTIDE SEQUENCE [LARGE SCALE GENOMIC DNA]</scope>
    <source>
        <strain evidence="4 5">1099-18</strain>
    </source>
</reference>
<gene>
    <name evidence="4" type="ORF">SPSK_02206</name>
</gene>
<reference evidence="4 5" key="2">
    <citation type="journal article" date="2015" name="Eukaryot. Cell">
        <title>Asexual propagation of a virulent clone complex in a human and feline outbreak of sporotrichosis.</title>
        <authorList>
            <person name="Teixeira Mde M."/>
            <person name="Rodrigues A.M."/>
            <person name="Tsui C.K."/>
            <person name="de Almeida L.G."/>
            <person name="Van Diepeningen A.D."/>
            <person name="van den Ende B.G."/>
            <person name="Fernandes G.F."/>
            <person name="Kano R."/>
            <person name="Hamelin R.C."/>
            <person name="Lopes-Bezerra L.M."/>
            <person name="Vasconcelos A.T."/>
            <person name="de Hoog S."/>
            <person name="de Camargo Z.P."/>
            <person name="Felipe M.S."/>
        </authorList>
    </citation>
    <scope>NUCLEOTIDE SEQUENCE [LARGE SCALE GENOMIC DNA]</scope>
    <source>
        <strain evidence="4 5">1099-18</strain>
    </source>
</reference>
<dbReference type="GeneID" id="27664357"/>
<dbReference type="Pfam" id="PF00566">
    <property type="entry name" value="RabGAP-TBC"/>
    <property type="match status" value="1"/>
</dbReference>
<keyword evidence="1" id="KW-0343">GTPase activation</keyword>
<dbReference type="FunFam" id="1.10.8.270:FF:000031">
    <property type="entry name" value="TBC1 domain family member 5"/>
    <property type="match status" value="1"/>
</dbReference>
<dbReference type="VEuPathDB" id="FungiDB:SPSK_02206"/>
<dbReference type="PROSITE" id="PS50086">
    <property type="entry name" value="TBC_RABGAP"/>
    <property type="match status" value="1"/>
</dbReference>
<dbReference type="InterPro" id="IPR035969">
    <property type="entry name" value="Rab-GAP_TBC_sf"/>
</dbReference>
<feature type="compositionally biased region" description="Gly residues" evidence="2">
    <location>
        <begin position="458"/>
        <end position="470"/>
    </location>
</feature>
<protein>
    <submittedName>
        <fullName evidence="4">TBC domain protein</fullName>
    </submittedName>
</protein>
<feature type="compositionally biased region" description="Low complexity" evidence="2">
    <location>
        <begin position="662"/>
        <end position="675"/>
    </location>
</feature>
<dbReference type="EMBL" id="AXCR01000006">
    <property type="protein sequence ID" value="KJR86430.1"/>
    <property type="molecule type" value="Genomic_DNA"/>
</dbReference>
<name>A0A0F2MC88_SPOSC</name>